<gene>
    <name evidence="1" type="ORF">Cboi01_000272300</name>
</gene>
<keyword evidence="2" id="KW-1185">Reference proteome</keyword>
<name>A0ACB5TPA3_CANBO</name>
<proteinExistence type="predicted"/>
<dbReference type="Proteomes" id="UP001165101">
    <property type="component" value="Unassembled WGS sequence"/>
</dbReference>
<dbReference type="EMBL" id="BSXV01001303">
    <property type="protein sequence ID" value="GME92384.1"/>
    <property type="molecule type" value="Genomic_DNA"/>
</dbReference>
<reference evidence="1" key="1">
    <citation type="submission" date="2023-04" db="EMBL/GenBank/DDBJ databases">
        <title>Candida boidinii NBRC 1967.</title>
        <authorList>
            <person name="Ichikawa N."/>
            <person name="Sato H."/>
            <person name="Tonouchi N."/>
        </authorList>
    </citation>
    <scope>NUCLEOTIDE SEQUENCE</scope>
    <source>
        <strain evidence="1">NBRC 1967</strain>
    </source>
</reference>
<protein>
    <submittedName>
        <fullName evidence="1">Unnamed protein product</fullName>
    </submittedName>
</protein>
<evidence type="ECO:0000313" key="2">
    <source>
        <dbReference type="Proteomes" id="UP001165101"/>
    </source>
</evidence>
<accession>A0ACB5TPA3</accession>
<organism evidence="1 2">
    <name type="scientific">Candida boidinii</name>
    <name type="common">Yeast</name>
    <dbReference type="NCBI Taxonomy" id="5477"/>
    <lineage>
        <taxon>Eukaryota</taxon>
        <taxon>Fungi</taxon>
        <taxon>Dikarya</taxon>
        <taxon>Ascomycota</taxon>
        <taxon>Saccharomycotina</taxon>
        <taxon>Pichiomycetes</taxon>
        <taxon>Pichiales</taxon>
        <taxon>Pichiaceae</taxon>
        <taxon>Ogataea</taxon>
        <taxon>Ogataea/Candida clade</taxon>
    </lineage>
</organism>
<sequence length="69" mass="7348">MWIESGIMINFGEVQRRSGDFGLAEDSGPSLERSADAVVDQMQQNQNQNRTAKLSVAGLVAGVNHASSA</sequence>
<comment type="caution">
    <text evidence="1">The sequence shown here is derived from an EMBL/GenBank/DDBJ whole genome shotgun (WGS) entry which is preliminary data.</text>
</comment>
<evidence type="ECO:0000313" key="1">
    <source>
        <dbReference type="EMBL" id="GME92384.1"/>
    </source>
</evidence>